<dbReference type="Proteomes" id="UP001596445">
    <property type="component" value="Unassembled WGS sequence"/>
</dbReference>
<evidence type="ECO:0000313" key="2">
    <source>
        <dbReference type="EMBL" id="MFC7057119.1"/>
    </source>
</evidence>
<comment type="caution">
    <text evidence="2">The sequence shown here is derived from an EMBL/GenBank/DDBJ whole genome shotgun (WGS) entry which is preliminary data.</text>
</comment>
<evidence type="ECO:0000313" key="3">
    <source>
        <dbReference type="Proteomes" id="UP001596445"/>
    </source>
</evidence>
<dbReference type="GeneID" id="76628947"/>
<organism evidence="2 3">
    <name type="scientific">Halovenus salina</name>
    <dbReference type="NCBI Taxonomy" id="1510225"/>
    <lineage>
        <taxon>Archaea</taxon>
        <taxon>Methanobacteriati</taxon>
        <taxon>Methanobacteriota</taxon>
        <taxon>Stenosarchaea group</taxon>
        <taxon>Halobacteria</taxon>
        <taxon>Halobacteriales</taxon>
        <taxon>Haloarculaceae</taxon>
        <taxon>Halovenus</taxon>
    </lineage>
</organism>
<dbReference type="AlphaFoldDB" id="A0ABD5VXF7"/>
<sequence length="218" mass="24007">MTDEDSEDIDDVVSMYDRDDSVAPGESTTDESQDSEDQETDADSPGSNLEAPMVEPGGGDLEEVNGTFYVKYAQDDSVTLHDIDTAQICTLVENPGFERHEIIDGTLKAQPPMGVSYLIEELDDQYSIPVEESAEAPTTHVHDIATEELDEGDAIAIEREGKGEIHILNVGAEQTADTVAELRDDETTYKNAARYEDVSRVEIRTDDDRGVVSIRYMP</sequence>
<dbReference type="RefSeq" id="WP_267162855.1">
    <property type="nucleotide sequence ID" value="NZ_CP112972.1"/>
</dbReference>
<dbReference type="InterPro" id="IPR043850">
    <property type="entry name" value="DUF5812"/>
</dbReference>
<accession>A0ABD5VXF7</accession>
<feature type="compositionally biased region" description="Acidic residues" evidence="1">
    <location>
        <begin position="28"/>
        <end position="42"/>
    </location>
</feature>
<protein>
    <submittedName>
        <fullName evidence="2">DUF5812 family protein</fullName>
    </submittedName>
</protein>
<keyword evidence="3" id="KW-1185">Reference proteome</keyword>
<dbReference type="Pfam" id="PF19129">
    <property type="entry name" value="DUF5812"/>
    <property type="match status" value="1"/>
</dbReference>
<feature type="compositionally biased region" description="Acidic residues" evidence="1">
    <location>
        <begin position="1"/>
        <end position="11"/>
    </location>
</feature>
<dbReference type="EMBL" id="JBHSZI010000001">
    <property type="protein sequence ID" value="MFC7057119.1"/>
    <property type="molecule type" value="Genomic_DNA"/>
</dbReference>
<proteinExistence type="predicted"/>
<name>A0ABD5VXF7_9EURY</name>
<feature type="region of interest" description="Disordered" evidence="1">
    <location>
        <begin position="1"/>
        <end position="61"/>
    </location>
</feature>
<evidence type="ECO:0000256" key="1">
    <source>
        <dbReference type="SAM" id="MobiDB-lite"/>
    </source>
</evidence>
<reference evidence="2 3" key="1">
    <citation type="journal article" date="2019" name="Int. J. Syst. Evol. Microbiol.">
        <title>The Global Catalogue of Microorganisms (GCM) 10K type strain sequencing project: providing services to taxonomists for standard genome sequencing and annotation.</title>
        <authorList>
            <consortium name="The Broad Institute Genomics Platform"/>
            <consortium name="The Broad Institute Genome Sequencing Center for Infectious Disease"/>
            <person name="Wu L."/>
            <person name="Ma J."/>
        </authorList>
    </citation>
    <scope>NUCLEOTIDE SEQUENCE [LARGE SCALE GENOMIC DNA]</scope>
    <source>
        <strain evidence="2 3">JCM 30072</strain>
    </source>
</reference>
<gene>
    <name evidence="2" type="ORF">ACFQQG_01740</name>
</gene>